<feature type="compositionally biased region" description="Polar residues" evidence="1">
    <location>
        <begin position="106"/>
        <end position="117"/>
    </location>
</feature>
<comment type="caution">
    <text evidence="2">The sequence shown here is derived from an EMBL/GenBank/DDBJ whole genome shotgun (WGS) entry which is preliminary data.</text>
</comment>
<dbReference type="Proteomes" id="UP001159363">
    <property type="component" value="Chromosome 8"/>
</dbReference>
<sequence length="383" mass="42329">MPLIQHQHYHMPMVVGRGTKSRLLVDNETTSSSSSKLAMHPSSSLRSHPNTYGHQAETPDSMCWATSSALSLPTPRNLKSLRRKVQVGNRVPKLIITINVIPKSSSYNEQRQPNSSVKPVKRATSKNPNTDLLPAESGSANSRKTEPGSVDWLEFVDLAEIQQELFSLELSYGQHVYDKASVVSCHSPEADPACLPPMRSGLNPRLGHSGFSRVRMCWTMPLVGGFPRGSPVFPALSIRRCSILTLIARIGSHDLDDRSRRNLFTHLYISDKPVSPPRFPPSHSGASPNRDPFPSHQSSEYEECESPFLSERIYHCTKDSQGLNCKLDGDCQPNLCQSDDLFSCSKYTSLTVLHELLSEGISVGCSYNTLPICNTSLKNVVCP</sequence>
<evidence type="ECO:0000313" key="3">
    <source>
        <dbReference type="Proteomes" id="UP001159363"/>
    </source>
</evidence>
<keyword evidence="3" id="KW-1185">Reference proteome</keyword>
<evidence type="ECO:0000313" key="2">
    <source>
        <dbReference type="EMBL" id="KAJ8875579.1"/>
    </source>
</evidence>
<feature type="region of interest" description="Disordered" evidence="1">
    <location>
        <begin position="275"/>
        <end position="299"/>
    </location>
</feature>
<organism evidence="2 3">
    <name type="scientific">Dryococelus australis</name>
    <dbReference type="NCBI Taxonomy" id="614101"/>
    <lineage>
        <taxon>Eukaryota</taxon>
        <taxon>Metazoa</taxon>
        <taxon>Ecdysozoa</taxon>
        <taxon>Arthropoda</taxon>
        <taxon>Hexapoda</taxon>
        <taxon>Insecta</taxon>
        <taxon>Pterygota</taxon>
        <taxon>Neoptera</taxon>
        <taxon>Polyneoptera</taxon>
        <taxon>Phasmatodea</taxon>
        <taxon>Verophasmatodea</taxon>
        <taxon>Anareolatae</taxon>
        <taxon>Phasmatidae</taxon>
        <taxon>Eurycanthinae</taxon>
        <taxon>Dryococelus</taxon>
    </lineage>
</organism>
<feature type="compositionally biased region" description="Polar residues" evidence="1">
    <location>
        <begin position="27"/>
        <end position="53"/>
    </location>
</feature>
<protein>
    <submittedName>
        <fullName evidence="2">Uncharacterized protein</fullName>
    </submittedName>
</protein>
<name>A0ABQ9GUA6_9NEOP</name>
<feature type="region of interest" description="Disordered" evidence="1">
    <location>
        <begin position="26"/>
        <end position="56"/>
    </location>
</feature>
<dbReference type="EMBL" id="JARBHB010000009">
    <property type="protein sequence ID" value="KAJ8875579.1"/>
    <property type="molecule type" value="Genomic_DNA"/>
</dbReference>
<proteinExistence type="predicted"/>
<reference evidence="2 3" key="1">
    <citation type="submission" date="2023-02" db="EMBL/GenBank/DDBJ databases">
        <title>LHISI_Scaffold_Assembly.</title>
        <authorList>
            <person name="Stuart O.P."/>
            <person name="Cleave R."/>
            <person name="Magrath M.J.L."/>
            <person name="Mikheyev A.S."/>
        </authorList>
    </citation>
    <scope>NUCLEOTIDE SEQUENCE [LARGE SCALE GENOMIC DNA]</scope>
    <source>
        <strain evidence="2">Daus_M_001</strain>
        <tissue evidence="2">Leg muscle</tissue>
    </source>
</reference>
<gene>
    <name evidence="2" type="ORF">PR048_023475</name>
</gene>
<evidence type="ECO:0000256" key="1">
    <source>
        <dbReference type="SAM" id="MobiDB-lite"/>
    </source>
</evidence>
<feature type="region of interest" description="Disordered" evidence="1">
    <location>
        <begin position="106"/>
        <end position="146"/>
    </location>
</feature>
<accession>A0ABQ9GUA6</accession>